<dbReference type="AlphaFoldDB" id="A0A812SYC8"/>
<dbReference type="SUPFAM" id="SSF89372">
    <property type="entry name" value="Fucose-specific lectin"/>
    <property type="match status" value="1"/>
</dbReference>
<sequence length="201" mass="21761">MVQGFRHKLSDVIYLPRFFKVPVPPHAVLVDGTASAEIAATNTTEAAAIEQAAPPSTFAVHDFAMFSVGENVTYPGDERGQVVGIDEDGDLQVVTDSGRKTTWYGSKCSKALSKSNRVRYTSGEVAELKDFDSKGDLLVQTQDGKVARWSRENSERILSVGDRVQHTGGEAARVVGFSRNGDVIVLKQDNGRATWLAGECT</sequence>
<organism evidence="2 3">
    <name type="scientific">Symbiodinium natans</name>
    <dbReference type="NCBI Taxonomy" id="878477"/>
    <lineage>
        <taxon>Eukaryota</taxon>
        <taxon>Sar</taxon>
        <taxon>Alveolata</taxon>
        <taxon>Dinophyceae</taxon>
        <taxon>Suessiales</taxon>
        <taxon>Symbiodiniaceae</taxon>
        <taxon>Symbiodinium</taxon>
    </lineage>
</organism>
<name>A0A812SYC8_9DINO</name>
<proteinExistence type="predicted"/>
<dbReference type="Proteomes" id="UP000604046">
    <property type="component" value="Unassembled WGS sequence"/>
</dbReference>
<evidence type="ECO:0000313" key="2">
    <source>
        <dbReference type="EMBL" id="CAE7502353.1"/>
    </source>
</evidence>
<protein>
    <recommendedName>
        <fullName evidence="1">Biotin protein ligase C-terminal domain-containing protein</fullName>
    </recommendedName>
</protein>
<feature type="domain" description="Biotin protein ligase C-terminal" evidence="1">
    <location>
        <begin position="73"/>
        <end position="109"/>
    </location>
</feature>
<accession>A0A812SYC8</accession>
<comment type="caution">
    <text evidence="2">The sequence shown here is derived from an EMBL/GenBank/DDBJ whole genome shotgun (WGS) entry which is preliminary data.</text>
</comment>
<dbReference type="Pfam" id="PF02237">
    <property type="entry name" value="BPL_C"/>
    <property type="match status" value="1"/>
</dbReference>
<evidence type="ECO:0000313" key="3">
    <source>
        <dbReference type="Proteomes" id="UP000604046"/>
    </source>
</evidence>
<dbReference type="EMBL" id="CAJNDS010002505">
    <property type="protein sequence ID" value="CAE7502353.1"/>
    <property type="molecule type" value="Genomic_DNA"/>
</dbReference>
<reference evidence="2" key="1">
    <citation type="submission" date="2021-02" db="EMBL/GenBank/DDBJ databases">
        <authorList>
            <person name="Dougan E. K."/>
            <person name="Rhodes N."/>
            <person name="Thang M."/>
            <person name="Chan C."/>
        </authorList>
    </citation>
    <scope>NUCLEOTIDE SEQUENCE</scope>
</reference>
<evidence type="ECO:0000259" key="1">
    <source>
        <dbReference type="Pfam" id="PF02237"/>
    </source>
</evidence>
<gene>
    <name evidence="2" type="ORF">SNAT2548_LOCUS28135</name>
</gene>
<keyword evidence="3" id="KW-1185">Reference proteome</keyword>
<dbReference type="InterPro" id="IPR003142">
    <property type="entry name" value="BPL_C"/>
</dbReference>